<dbReference type="Proteomes" id="UP001062165">
    <property type="component" value="Chromosome"/>
</dbReference>
<dbReference type="InterPro" id="IPR019734">
    <property type="entry name" value="TPR_rpt"/>
</dbReference>
<evidence type="ECO:0000256" key="3">
    <source>
        <dbReference type="SAM" id="SignalP"/>
    </source>
</evidence>
<dbReference type="Pfam" id="PF13374">
    <property type="entry name" value="TPR_10"/>
    <property type="match status" value="1"/>
</dbReference>
<dbReference type="Gene3D" id="1.25.40.10">
    <property type="entry name" value="Tetratricopeptide repeat domain"/>
    <property type="match status" value="4"/>
</dbReference>
<evidence type="ECO:0000256" key="2">
    <source>
        <dbReference type="ARBA" id="ARBA00022803"/>
    </source>
</evidence>
<keyword evidence="1" id="KW-0677">Repeat</keyword>
<feature type="signal peptide" evidence="3">
    <location>
        <begin position="1"/>
        <end position="23"/>
    </location>
</feature>
<evidence type="ECO:0000313" key="6">
    <source>
        <dbReference type="Proteomes" id="UP001062165"/>
    </source>
</evidence>
<dbReference type="InterPro" id="IPR024983">
    <property type="entry name" value="CHAT_dom"/>
</dbReference>
<accession>A0ABY6CUR2</accession>
<dbReference type="Pfam" id="PF13424">
    <property type="entry name" value="TPR_12"/>
    <property type="match status" value="1"/>
</dbReference>
<protein>
    <submittedName>
        <fullName evidence="5">CHAT domain-containing protein</fullName>
    </submittedName>
</protein>
<dbReference type="InterPro" id="IPR011990">
    <property type="entry name" value="TPR-like_helical_dom_sf"/>
</dbReference>
<dbReference type="RefSeq" id="WP_263049408.1">
    <property type="nucleotide sequence ID" value="NZ_CP106735.1"/>
</dbReference>
<dbReference type="Pfam" id="PF12770">
    <property type="entry name" value="CHAT"/>
    <property type="match status" value="1"/>
</dbReference>
<gene>
    <name evidence="5" type="ORF">N7E81_09795</name>
</gene>
<feature type="domain" description="CHAT" evidence="4">
    <location>
        <begin position="1090"/>
        <end position="1405"/>
    </location>
</feature>
<keyword evidence="3" id="KW-0732">Signal</keyword>
<proteinExistence type="predicted"/>
<dbReference type="SUPFAM" id="SSF48452">
    <property type="entry name" value="TPR-like"/>
    <property type="match status" value="4"/>
</dbReference>
<organism evidence="5 6">
    <name type="scientific">Reichenbachiella carrageenanivorans</name>
    <dbReference type="NCBI Taxonomy" id="2979869"/>
    <lineage>
        <taxon>Bacteria</taxon>
        <taxon>Pseudomonadati</taxon>
        <taxon>Bacteroidota</taxon>
        <taxon>Cytophagia</taxon>
        <taxon>Cytophagales</taxon>
        <taxon>Reichenbachiellaceae</taxon>
        <taxon>Reichenbachiella</taxon>
    </lineage>
</organism>
<keyword evidence="2" id="KW-0802">TPR repeat</keyword>
<evidence type="ECO:0000259" key="4">
    <source>
        <dbReference type="Pfam" id="PF12770"/>
    </source>
</evidence>
<dbReference type="PANTHER" id="PTHR45641">
    <property type="entry name" value="TETRATRICOPEPTIDE REPEAT PROTEIN (AFU_ORTHOLOGUE AFUA_6G03870)"/>
    <property type="match status" value="1"/>
</dbReference>
<keyword evidence="6" id="KW-1185">Reference proteome</keyword>
<dbReference type="SMART" id="SM00028">
    <property type="entry name" value="TPR"/>
    <property type="match status" value="8"/>
</dbReference>
<dbReference type="PANTHER" id="PTHR45641:SF19">
    <property type="entry name" value="NEPHROCYSTIN-3"/>
    <property type="match status" value="1"/>
</dbReference>
<evidence type="ECO:0000256" key="1">
    <source>
        <dbReference type="ARBA" id="ARBA00022737"/>
    </source>
</evidence>
<sequence>MKKVKQSSLLIILLILIGTSSFAQTKYDKKMEKAADLYEVGDYSGARNEIEKIKKKSTKQIGGVNEFLPIARIKEAKYDVALGILSGVHQSVAEGLEMSIVVNGPDSEVHALLLKESTEVMVLYGDFLKAKEYLDQARPILLEAGMDENLAASIDVLDAQIKVGRGFYTEAIELINGKMDFYQGRAMLDDGAKKAVERERKREFARMMMFKGDAYRRMGNYLSADSAFVYADNWIQKNLGKADILYSENQYLNTLLLEENGLEIGAVVDLYEKAYLHTVRKYQPSHYVTVQIRERLIKSYIKNDNKAKLSNHITEFKKIIKQNYDKNSLYSVMLETIDYDVLLGGKDVGLENDVAEILGAESVIPKNHIKRIEMLEFANSVAVINGRSDNSFQYINQILEIKKVLYGEESPEYNLTKIKLANYYVDYTEKFAEALEIYNTSWDKIVKKEIHEGHLDYVDILDHQAVFYEENDEYAKASEILDIALEASRRKYDNEDVEYAIELDKIANLQFKIGEYAEAEKNINEALQILEKADRELAGGYYAQSLVTQATLFAIKGEYDEAESNISKSEKLKKAGVRTIETSGIEIEDELAEVYLAIGRYRDAEKLIEHDLKKKERRFGANSRHMNDPLILKARLKMIMGDYTMAEQLANRAYNITFGIFGGESSKITPSLVTLANINTTIGDYDVAASRLEQVIEIREKQFGRDHIDVARAVSDLALVRFYNDAPTEEVEDLFLRAEKIVGKKLGGSNPHYADVLKNLAVVYVAERRFDEAFVYLEDAANIWDRRIGSRNNINSAAINILRGDIYYSQHQYGEALGYYDKAKDLYEDFFSKSHPEYVKALSKMSKTYFMQGDIKRSQESIEEVLANYSVFIKEYFPSLSEREKAKFWNTIKQDYEFYNTIVINYNKKNTELVGSLYNNALLTKALLLSSSIKIRQRILSSGDETLISTYREWEAKKETLTQVLSMSTEQMAQSGLDGNLLQTEVEDLEKQLSQQSEDFSSGFDSKVVTWEDVQRSLNPNEVALEMVRFRVFDHSFSNDSIMYAVMYVKNEKNSTPGMILLKNGKDMESKYLKLYRNSIKFRLDDQKSYDNFWRPIQDVIGNPGRIYVSADGVYNQLNLEAIKLADGTYVLDRSNIILISNTKDLYYDKITTNVVQEANTAEMFGNPTYYVSTKPGKWAGRAANSRGGSPDVIGQLPGTEKEVTELKDLLRKDGWVTTDHKEREATEAAIKAMNNPKIFHIATHGFFQPDADLSGEDIAMNDNLAAQNPLLKTGLLMSGAGDILNETTSNFNVDDGILTAYEAMNLNLDKTDLVVLSACETGLGEIQAGEGVYGLQRAFLVAGARTIIMSLFKVSDEATQKLMVKFYSKWLETGDKRASFIQAKQEIRDEYKDPIFWGPFIMIGLD</sequence>
<reference evidence="5" key="1">
    <citation type="submission" date="2022-10" db="EMBL/GenBank/DDBJ databases">
        <title>Comparative genomics and taxonomic characterization of three novel marine species of genus Reichenbachiella exhibiting antioxidant and polysaccharide degradation activities.</title>
        <authorList>
            <person name="Muhammad N."/>
            <person name="Lee Y.-J."/>
            <person name="Ko J."/>
            <person name="Kim S.-G."/>
        </authorList>
    </citation>
    <scope>NUCLEOTIDE SEQUENCE</scope>
    <source>
        <strain evidence="5">Wsw4-B4</strain>
    </source>
</reference>
<evidence type="ECO:0000313" key="5">
    <source>
        <dbReference type="EMBL" id="UXX77661.1"/>
    </source>
</evidence>
<name>A0ABY6CUR2_9BACT</name>
<feature type="chain" id="PRO_5047233830" evidence="3">
    <location>
        <begin position="24"/>
        <end position="1407"/>
    </location>
</feature>
<dbReference type="EMBL" id="CP106735">
    <property type="protein sequence ID" value="UXX77661.1"/>
    <property type="molecule type" value="Genomic_DNA"/>
</dbReference>